<organism evidence="2 3">
    <name type="scientific">Solanum bulbocastanum</name>
    <name type="common">Wild potato</name>
    <dbReference type="NCBI Taxonomy" id="147425"/>
    <lineage>
        <taxon>Eukaryota</taxon>
        <taxon>Viridiplantae</taxon>
        <taxon>Streptophyta</taxon>
        <taxon>Embryophyta</taxon>
        <taxon>Tracheophyta</taxon>
        <taxon>Spermatophyta</taxon>
        <taxon>Magnoliopsida</taxon>
        <taxon>eudicotyledons</taxon>
        <taxon>Gunneridae</taxon>
        <taxon>Pentapetalae</taxon>
        <taxon>asterids</taxon>
        <taxon>lamiids</taxon>
        <taxon>Solanales</taxon>
        <taxon>Solanaceae</taxon>
        <taxon>Solanoideae</taxon>
        <taxon>Solaneae</taxon>
        <taxon>Solanum</taxon>
    </lineage>
</organism>
<dbReference type="EMBL" id="JBANQN010000006">
    <property type="protein sequence ID" value="KAK6786617.1"/>
    <property type="molecule type" value="Genomic_DNA"/>
</dbReference>
<protein>
    <submittedName>
        <fullName evidence="2">Uncharacterized protein</fullName>
    </submittedName>
</protein>
<accession>A0AAN8TJY8</accession>
<comment type="caution">
    <text evidence="2">The sequence shown here is derived from an EMBL/GenBank/DDBJ whole genome shotgun (WGS) entry which is preliminary data.</text>
</comment>
<sequence>MEGNNLFSNLPTSNPTAKSTNNRYYKSHSIDLQSSHLNSHSISTNISLSFCNNAETNNPLEQKKIPTISFSSSQPYSIKHEQLLPDSSTSCTTPYGGGNTTSSSPPLNTILDRVQVERLSCLLFNGHKWGEHHDNHPKPQLLGPTYHGGHETGHGQLCEPLLYGKCVESTGTGCSTNFLPHHPPTVESAATLQPSCEYDSFSPAPPFHSPGGHSVQPTLLPMDSCTTTWACTTISQSSSDGNTSTTSMAVWERDVGSRTERFLHQNLNSQTRCSNYIPGERGQEVCSHMSSDLG</sequence>
<proteinExistence type="predicted"/>
<evidence type="ECO:0000256" key="1">
    <source>
        <dbReference type="SAM" id="MobiDB-lite"/>
    </source>
</evidence>
<dbReference type="Proteomes" id="UP001371456">
    <property type="component" value="Unassembled WGS sequence"/>
</dbReference>
<dbReference type="AlphaFoldDB" id="A0AAN8TJY8"/>
<feature type="region of interest" description="Disordered" evidence="1">
    <location>
        <begin position="87"/>
        <end position="107"/>
    </location>
</feature>
<keyword evidence="3" id="KW-1185">Reference proteome</keyword>
<feature type="region of interest" description="Disordered" evidence="1">
    <location>
        <begin position="1"/>
        <end position="22"/>
    </location>
</feature>
<gene>
    <name evidence="2" type="ORF">RDI58_015142</name>
</gene>
<evidence type="ECO:0000313" key="3">
    <source>
        <dbReference type="Proteomes" id="UP001371456"/>
    </source>
</evidence>
<reference evidence="2 3" key="1">
    <citation type="submission" date="2024-02" db="EMBL/GenBank/DDBJ databases">
        <title>de novo genome assembly of Solanum bulbocastanum strain 11H21.</title>
        <authorList>
            <person name="Hosaka A.J."/>
        </authorList>
    </citation>
    <scope>NUCLEOTIDE SEQUENCE [LARGE SCALE GENOMIC DNA]</scope>
    <source>
        <tissue evidence="2">Young leaves</tissue>
    </source>
</reference>
<name>A0AAN8TJY8_SOLBU</name>
<evidence type="ECO:0000313" key="2">
    <source>
        <dbReference type="EMBL" id="KAK6786617.1"/>
    </source>
</evidence>